<protein>
    <recommendedName>
        <fullName evidence="3">DUF169 domain-containing protein</fullName>
    </recommendedName>
</protein>
<dbReference type="EMBL" id="LJCR01000890">
    <property type="protein sequence ID" value="KPV51497.1"/>
    <property type="molecule type" value="Genomic_DNA"/>
</dbReference>
<organism evidence="1 2">
    <name type="scientific">Kouleothrix aurantiaca</name>
    <dbReference type="NCBI Taxonomy" id="186479"/>
    <lineage>
        <taxon>Bacteria</taxon>
        <taxon>Bacillati</taxon>
        <taxon>Chloroflexota</taxon>
        <taxon>Chloroflexia</taxon>
        <taxon>Chloroflexales</taxon>
        <taxon>Roseiflexineae</taxon>
        <taxon>Roseiflexaceae</taxon>
        <taxon>Kouleothrix</taxon>
    </lineage>
</organism>
<evidence type="ECO:0000313" key="1">
    <source>
        <dbReference type="EMBL" id="KPV51497.1"/>
    </source>
</evidence>
<name>A0A0P9F4S8_9CHLR</name>
<evidence type="ECO:0008006" key="3">
    <source>
        <dbReference type="Google" id="ProtNLM"/>
    </source>
</evidence>
<dbReference type="Pfam" id="PF02596">
    <property type="entry name" value="DUF169"/>
    <property type="match status" value="1"/>
</dbReference>
<keyword evidence="2" id="KW-1185">Reference proteome</keyword>
<gene>
    <name evidence="1" type="ORF">SE17_20860</name>
</gene>
<reference evidence="1 2" key="1">
    <citation type="submission" date="2015-09" db="EMBL/GenBank/DDBJ databases">
        <title>Draft genome sequence of Kouleothrix aurantiaca JCM 19913.</title>
        <authorList>
            <person name="Hemp J."/>
        </authorList>
    </citation>
    <scope>NUCLEOTIDE SEQUENCE [LARGE SCALE GENOMIC DNA]</scope>
    <source>
        <strain evidence="1 2">COM-B</strain>
    </source>
</reference>
<comment type="caution">
    <text evidence="1">The sequence shown here is derived from an EMBL/GenBank/DDBJ whole genome shotgun (WGS) entry which is preliminary data.</text>
</comment>
<dbReference type="PATRIC" id="fig|186479.3.peg.10657"/>
<dbReference type="Proteomes" id="UP000050509">
    <property type="component" value="Unassembled WGS sequence"/>
</dbReference>
<evidence type="ECO:0000313" key="2">
    <source>
        <dbReference type="Proteomes" id="UP000050509"/>
    </source>
</evidence>
<dbReference type="AlphaFoldDB" id="A0A0P9F4S8"/>
<proteinExistence type="predicted"/>
<accession>A0A0P9F4S8</accession>
<dbReference type="PANTHER" id="PTHR37954:SF3">
    <property type="entry name" value="DUF169 DOMAIN-CONTAINING PROTEIN"/>
    <property type="match status" value="1"/>
</dbReference>
<dbReference type="PANTHER" id="PTHR37954">
    <property type="entry name" value="BLL4979 PROTEIN"/>
    <property type="match status" value="1"/>
</dbReference>
<sequence length="244" mass="26608">MTETDVDLNYLNKLLVERMKVKRRPVAITYCADAPPPGYEPANVVACAIVREAEEGRRVYVDAQHHDCWVGQYHLGWLPTPPPLITEGEYLTMAQGFFTPEGARRNKAQSSSLPAGAIAALAAAPLDDVPDGVPVDALICITDPMHAMQIAGAASVREGTFPIGEIGPSACASIFATPRLTRNSVFATGDGGGRMHNRVGAGEMFISVPREHFRYIIELIENFRIDPEQMRALIMPSHARRDGE</sequence>
<dbReference type="InterPro" id="IPR003748">
    <property type="entry name" value="DUF169"/>
</dbReference>